<protein>
    <submittedName>
        <fullName evidence="2">Glycerol-3-phosphate dehydrogenase</fullName>
    </submittedName>
</protein>
<evidence type="ECO:0000313" key="2">
    <source>
        <dbReference type="EMBL" id="RZM15324.1"/>
    </source>
</evidence>
<gene>
    <name evidence="2" type="ORF">LDELB18P1_1937</name>
</gene>
<proteinExistence type="predicted"/>
<evidence type="ECO:0000259" key="1">
    <source>
        <dbReference type="Pfam" id="PF01210"/>
    </source>
</evidence>
<dbReference type="GO" id="GO:0046168">
    <property type="term" value="P:glycerol-3-phosphate catabolic process"/>
    <property type="evidence" value="ECO:0007669"/>
    <property type="project" value="InterPro"/>
</dbReference>
<dbReference type="GO" id="GO:0051287">
    <property type="term" value="F:NAD binding"/>
    <property type="evidence" value="ECO:0007669"/>
    <property type="project" value="InterPro"/>
</dbReference>
<reference evidence="2 3" key="1">
    <citation type="submission" date="2019-01" db="EMBL/GenBank/DDBJ databases">
        <title>Colonization of the human gut by bovine bacteria present in Parmesan cheese.</title>
        <authorList>
            <person name="Lugli G.A."/>
            <person name="Milani C."/>
        </authorList>
    </citation>
    <scope>NUCLEOTIDE SEQUENCE [LARGE SCALE GENOMIC DNA]</scope>
    <source>
        <strain evidence="2 3">LDELB18P1</strain>
    </source>
</reference>
<dbReference type="AlphaFoldDB" id="A0A4Q7DTT1"/>
<dbReference type="EMBL" id="SETJ01000092">
    <property type="protein sequence ID" value="RZM15324.1"/>
    <property type="molecule type" value="Genomic_DNA"/>
</dbReference>
<comment type="caution">
    <text evidence="2">The sequence shown here is derived from an EMBL/GenBank/DDBJ whole genome shotgun (WGS) entry which is preliminary data.</text>
</comment>
<evidence type="ECO:0000313" key="3">
    <source>
        <dbReference type="Proteomes" id="UP000292818"/>
    </source>
</evidence>
<sequence>MAKIGVLGAGTWGMALARMLSNSGHEVTVWSALPQEVDELLTTRR</sequence>
<dbReference type="SUPFAM" id="SSF51735">
    <property type="entry name" value="NAD(P)-binding Rossmann-fold domains"/>
    <property type="match status" value="1"/>
</dbReference>
<dbReference type="InterPro" id="IPR011128">
    <property type="entry name" value="G3P_DH_NAD-dep_N"/>
</dbReference>
<dbReference type="InterPro" id="IPR036291">
    <property type="entry name" value="NAD(P)-bd_dom_sf"/>
</dbReference>
<dbReference type="Proteomes" id="UP000292818">
    <property type="component" value="Unassembled WGS sequence"/>
</dbReference>
<name>A0A4Q7DTT1_9LACO</name>
<accession>A0A4Q7DTT1</accession>
<feature type="domain" description="Glycerol-3-phosphate dehydrogenase NAD-dependent N-terminal" evidence="1">
    <location>
        <begin position="3"/>
        <end position="44"/>
    </location>
</feature>
<organism evidence="2 3">
    <name type="scientific">Lactobacillus delbrueckii</name>
    <dbReference type="NCBI Taxonomy" id="1584"/>
    <lineage>
        <taxon>Bacteria</taxon>
        <taxon>Bacillati</taxon>
        <taxon>Bacillota</taxon>
        <taxon>Bacilli</taxon>
        <taxon>Lactobacillales</taxon>
        <taxon>Lactobacillaceae</taxon>
        <taxon>Lactobacillus</taxon>
    </lineage>
</organism>
<dbReference type="Gene3D" id="3.40.50.720">
    <property type="entry name" value="NAD(P)-binding Rossmann-like Domain"/>
    <property type="match status" value="1"/>
</dbReference>
<dbReference type="Pfam" id="PF01210">
    <property type="entry name" value="NAD_Gly3P_dh_N"/>
    <property type="match status" value="1"/>
</dbReference>
<dbReference type="GO" id="GO:0016616">
    <property type="term" value="F:oxidoreductase activity, acting on the CH-OH group of donors, NAD or NADP as acceptor"/>
    <property type="evidence" value="ECO:0007669"/>
    <property type="project" value="InterPro"/>
</dbReference>